<feature type="non-terminal residue" evidence="1">
    <location>
        <position position="1"/>
    </location>
</feature>
<proteinExistence type="predicted"/>
<accession>A0A420J436</accession>
<sequence>QLQILQTITPSATSPATQAPIYLTKSTEDAAEEARHLSLKRESIGKEYTLALDGVTKPLV</sequence>
<reference evidence="1 2" key="1">
    <citation type="journal article" date="2018" name="BMC Genomics">
        <title>Comparative genome analyses reveal sequence features reflecting distinct modes of host-adaptation between dicot and monocot powdery mildew.</title>
        <authorList>
            <person name="Wu Y."/>
            <person name="Ma X."/>
            <person name="Pan Z."/>
            <person name="Kale S.D."/>
            <person name="Song Y."/>
            <person name="King H."/>
            <person name="Zhang Q."/>
            <person name="Presley C."/>
            <person name="Deng X."/>
            <person name="Wei C.I."/>
            <person name="Xiao S."/>
        </authorList>
    </citation>
    <scope>NUCLEOTIDE SEQUENCE [LARGE SCALE GENOMIC DNA]</scope>
    <source>
        <strain evidence="1">UMSG3</strain>
    </source>
</reference>
<evidence type="ECO:0000313" key="2">
    <source>
        <dbReference type="Proteomes" id="UP000283383"/>
    </source>
</evidence>
<dbReference type="AlphaFoldDB" id="A0A420J436"/>
<gene>
    <name evidence="1" type="ORF">GcM3_034028</name>
</gene>
<comment type="caution">
    <text evidence="1">The sequence shown here is derived from an EMBL/GenBank/DDBJ whole genome shotgun (WGS) entry which is preliminary data.</text>
</comment>
<dbReference type="EMBL" id="MCBQ01003461">
    <property type="protein sequence ID" value="RKF81541.1"/>
    <property type="molecule type" value="Genomic_DNA"/>
</dbReference>
<keyword evidence="2" id="KW-1185">Reference proteome</keyword>
<evidence type="ECO:0000313" key="1">
    <source>
        <dbReference type="EMBL" id="RKF81541.1"/>
    </source>
</evidence>
<protein>
    <submittedName>
        <fullName evidence="1">Uncharacterized protein</fullName>
    </submittedName>
</protein>
<organism evidence="1 2">
    <name type="scientific">Golovinomyces cichoracearum</name>
    <dbReference type="NCBI Taxonomy" id="62708"/>
    <lineage>
        <taxon>Eukaryota</taxon>
        <taxon>Fungi</taxon>
        <taxon>Dikarya</taxon>
        <taxon>Ascomycota</taxon>
        <taxon>Pezizomycotina</taxon>
        <taxon>Leotiomycetes</taxon>
        <taxon>Erysiphales</taxon>
        <taxon>Erysiphaceae</taxon>
        <taxon>Golovinomyces</taxon>
    </lineage>
</organism>
<dbReference type="Proteomes" id="UP000283383">
    <property type="component" value="Unassembled WGS sequence"/>
</dbReference>
<name>A0A420J436_9PEZI</name>